<reference evidence="2 3" key="1">
    <citation type="submission" date="2020-12" db="EMBL/GenBank/DDBJ databases">
        <title>Concerted genomic and epigenomic changes stabilize Arabidopsis allopolyploids.</title>
        <authorList>
            <person name="Chen Z."/>
        </authorList>
    </citation>
    <scope>NUCLEOTIDE SEQUENCE [LARGE SCALE GENOMIC DNA]</scope>
    <source>
        <strain evidence="2">Allo738</strain>
        <tissue evidence="2">Leaf</tissue>
    </source>
</reference>
<dbReference type="FunFam" id="3.90.1410.10:FF:000019">
    <property type="entry name" value="N-lysine methyltransferase"/>
    <property type="match status" value="1"/>
</dbReference>
<dbReference type="GO" id="GO:0016279">
    <property type="term" value="F:protein-lysine N-methyltransferase activity"/>
    <property type="evidence" value="ECO:0007669"/>
    <property type="project" value="TreeGrafter"/>
</dbReference>
<gene>
    <name evidence="2" type="ORF">ISN45_Aa05g025540</name>
</gene>
<dbReference type="PANTHER" id="PTHR13271">
    <property type="entry name" value="UNCHARACTERIZED PUTATIVE METHYLTRANSFERASE"/>
    <property type="match status" value="1"/>
</dbReference>
<sequence length="1013" mass="112097">MATRRLRAFKRWMKANGVDCSDALNLVDDQNDGVSVRAFCDLKEGDVVANISKTACLTIKTSGAREMIESADLDGSLGLSVALMYERSLGEESPWAGYLQILPIQEDLPLVWSLQDLDSLLSGTELHKVVKEDHVLIYEDWKENILPLTSSLPQNVDSDSFGIKEYLAAKSLIASRSFQIDDYHGSGMVPLADLFNHKTGAEDVHFTHESDTEADESDNDDAANEATDEDEPSSKSSSSPEQSFEEVPGENTDDEAKEEEEEEDDENSSMLQNDQSGLKMIMVKDVSAGAEVFNTYGLMGNAALLHRYGFTELENPYDIANIDLELVTEWSTSSFTSRYTRARLALWRKLGYTGCESQNSEYFEVSSTGEPQTELLILLYILLLPDDTYNKLDLAKSTTGASLSKEGRETSSSYQITIGKHKFVFGQSGNDIFLTDGVCEALLTIVDKRESLYGSLSSLEDDIVRLKTCCLPGDRRLYHSLVLRVSERKILKKLRSYIHTKANEFSGGKRRKKMEILGAIAPVVDAPPPPPQNVGVADAAPEVALPQQQEIDRVRNAAAAQAARFQAEQNDTIPRVPTGPNYATLICGPASTMPFTRCTYPDISTFIPNFTTTFYYLNSMDHLMTATKRWTDNCLGWVPPYSQVYIGMLCYIQTMRAMQAAGLLTPTSEISILLGEFTRRFPLQNLWIPGPLVSLFKSIACFKPSASDIFGNVSPTLPATPGWSRTRRFRIQDAASSHLPNINIFISRINSVCAAASRLNATNDSFLRDVDGPRYMANLFAQPCNHTVNELANLISPGSSLAYSGNLKLWQDASSQLLFANPPALANPLALLDVGADIADNWTSFLGLSSSSNWFDSVTAMMVNYCQFWKGSVPLYDCSPASSTAGSVRCIATDTDVYTPPVWNAQRGNHTTFVHDDANQSSHYTMRPNFHLTFQAATSLDEIPLAHYYSALTYNINMARSVDSLAAVTHGDFWNVFPDSFVRSGIQIYPGINASLARDYHSETRIESERQNL</sequence>
<dbReference type="FunFam" id="3.90.1410.10:FF:000018">
    <property type="entry name" value="N-lysine methyltransferase SETD6 isoform X2"/>
    <property type="match status" value="1"/>
</dbReference>
<dbReference type="EMBL" id="JAEFBK010000010">
    <property type="protein sequence ID" value="KAG7561099.1"/>
    <property type="molecule type" value="Genomic_DNA"/>
</dbReference>
<feature type="compositionally biased region" description="Acidic residues" evidence="1">
    <location>
        <begin position="243"/>
        <end position="267"/>
    </location>
</feature>
<proteinExistence type="predicted"/>
<feature type="compositionally biased region" description="Acidic residues" evidence="1">
    <location>
        <begin position="212"/>
        <end position="231"/>
    </location>
</feature>
<protein>
    <submittedName>
        <fullName evidence="2">SET domain</fullName>
    </submittedName>
</protein>
<dbReference type="Proteomes" id="UP000694240">
    <property type="component" value="Chromosome 10"/>
</dbReference>
<evidence type="ECO:0000256" key="1">
    <source>
        <dbReference type="SAM" id="MobiDB-lite"/>
    </source>
</evidence>
<dbReference type="PANTHER" id="PTHR13271:SF34">
    <property type="entry name" value="N-LYSINE METHYLTRANSFERASE SETD6"/>
    <property type="match status" value="1"/>
</dbReference>
<evidence type="ECO:0000313" key="2">
    <source>
        <dbReference type="EMBL" id="KAG7561099.1"/>
    </source>
</evidence>
<organism evidence="2 3">
    <name type="scientific">Arabidopsis thaliana x Arabidopsis arenosa</name>
    <dbReference type="NCBI Taxonomy" id="1240361"/>
    <lineage>
        <taxon>Eukaryota</taxon>
        <taxon>Viridiplantae</taxon>
        <taxon>Streptophyta</taxon>
        <taxon>Embryophyta</taxon>
        <taxon>Tracheophyta</taxon>
        <taxon>Spermatophyta</taxon>
        <taxon>Magnoliopsida</taxon>
        <taxon>eudicotyledons</taxon>
        <taxon>Gunneridae</taxon>
        <taxon>Pentapetalae</taxon>
        <taxon>rosids</taxon>
        <taxon>malvids</taxon>
        <taxon>Brassicales</taxon>
        <taxon>Brassicaceae</taxon>
        <taxon>Camelineae</taxon>
        <taxon>Arabidopsis</taxon>
    </lineage>
</organism>
<comment type="caution">
    <text evidence="2">The sequence shown here is derived from an EMBL/GenBank/DDBJ whole genome shotgun (WGS) entry which is preliminary data.</text>
</comment>
<evidence type="ECO:0000313" key="3">
    <source>
        <dbReference type="Proteomes" id="UP000694240"/>
    </source>
</evidence>
<name>A0A8T1ZPX9_9BRAS</name>
<dbReference type="GO" id="GO:0005634">
    <property type="term" value="C:nucleus"/>
    <property type="evidence" value="ECO:0007669"/>
    <property type="project" value="TreeGrafter"/>
</dbReference>
<dbReference type="AlphaFoldDB" id="A0A8T1ZPX9"/>
<keyword evidence="3" id="KW-1185">Reference proteome</keyword>
<accession>A0A8T1ZPX9</accession>
<feature type="region of interest" description="Disordered" evidence="1">
    <location>
        <begin position="206"/>
        <end position="276"/>
    </location>
</feature>
<dbReference type="InterPro" id="IPR050600">
    <property type="entry name" value="SETD3_SETD6_MTase"/>
</dbReference>